<dbReference type="InterPro" id="IPR035906">
    <property type="entry name" value="MetI-like_sf"/>
</dbReference>
<dbReference type="Proteomes" id="UP000001491">
    <property type="component" value="Chromosome"/>
</dbReference>
<evidence type="ECO:0000256" key="4">
    <source>
        <dbReference type="ARBA" id="ARBA00022692"/>
    </source>
</evidence>
<keyword evidence="5 7" id="KW-1133">Transmembrane helix</keyword>
<feature type="transmembrane region" description="Helical" evidence="7">
    <location>
        <begin position="196"/>
        <end position="215"/>
    </location>
</feature>
<organism evidence="8 9">
    <name type="scientific">Mesomycoplasma conjunctivae (strain ATCC 25834 / NCTC 10147 / HRC/581)</name>
    <name type="common">Mycoplasma conjunctivae</name>
    <dbReference type="NCBI Taxonomy" id="572263"/>
    <lineage>
        <taxon>Bacteria</taxon>
        <taxon>Bacillati</taxon>
        <taxon>Mycoplasmatota</taxon>
        <taxon>Mycoplasmoidales</taxon>
        <taxon>Metamycoplasmataceae</taxon>
        <taxon>Mesomycoplasma</taxon>
    </lineage>
</organism>
<evidence type="ECO:0000256" key="1">
    <source>
        <dbReference type="ARBA" id="ARBA00004651"/>
    </source>
</evidence>
<reference evidence="9" key="1">
    <citation type="journal article" date="2009" name="BMC Bioinformatics">
        <title>The Mycoplasma conjunctivae genome sequencing, annotation and analysis.</title>
        <authorList>
            <person name="Calderon-Copete S.P."/>
            <person name="Wigger G."/>
            <person name="Wunderlin C."/>
            <person name="Schmidheini T."/>
            <person name="Frey J."/>
            <person name="Quail M.A."/>
            <person name="Falquet L."/>
        </authorList>
    </citation>
    <scope>NUCLEOTIDE SEQUENCE [LARGE SCALE GENOMIC DNA]</scope>
    <source>
        <strain evidence="9">ATCC 25834 / NCTC 10147 / HRC/581</strain>
    </source>
</reference>
<feature type="transmembrane region" description="Helical" evidence="7">
    <location>
        <begin position="139"/>
        <end position="162"/>
    </location>
</feature>
<keyword evidence="4 7" id="KW-0812">Transmembrane</keyword>
<feature type="transmembrane region" description="Helical" evidence="7">
    <location>
        <begin position="90"/>
        <end position="113"/>
    </location>
</feature>
<keyword evidence="6 7" id="KW-0472">Membrane</keyword>
<protein>
    <submittedName>
        <fullName evidence="8">Uncharacterized protein</fullName>
    </submittedName>
</protein>
<evidence type="ECO:0000313" key="9">
    <source>
        <dbReference type="Proteomes" id="UP000001491"/>
    </source>
</evidence>
<evidence type="ECO:0000256" key="6">
    <source>
        <dbReference type="ARBA" id="ARBA00023136"/>
    </source>
</evidence>
<keyword evidence="9" id="KW-1185">Reference proteome</keyword>
<evidence type="ECO:0000256" key="3">
    <source>
        <dbReference type="ARBA" id="ARBA00022475"/>
    </source>
</evidence>
<name>C5J6C5_MESCH</name>
<feature type="transmembrane region" description="Helical" evidence="7">
    <location>
        <begin position="245"/>
        <end position="264"/>
    </location>
</feature>
<dbReference type="PANTHER" id="PTHR30193:SF37">
    <property type="entry name" value="INNER MEMBRANE ABC TRANSPORTER PERMEASE PROTEIN YCJO"/>
    <property type="match status" value="1"/>
</dbReference>
<dbReference type="eggNOG" id="COG1175">
    <property type="taxonomic scope" value="Bacteria"/>
</dbReference>
<dbReference type="EMBL" id="FM864216">
    <property type="protein sequence ID" value="CAT05017.1"/>
    <property type="molecule type" value="Genomic_DNA"/>
</dbReference>
<sequence length="290" mass="33433">MLPILIFLFVFSVYPIISAFFNSFKNIGFTGQISYGIGNYQRLLIQNSFQDALRNSSILFFVSSPLALFIGFILAILLSRLSNKISQKLFISALYSQFFISAFAIGVSFTFLFGDKNVFAKLINANFSFVGGKNKIELIWLYIIYQLWRAIPFNTVLFFFAINSIESRYAKNIKVDNLSIKDRIFYLYFKEIGNNFIVIAYTNFIFATMLYPSIITGKINLDLNRGHTIASYIIDLKDDIGKQNATAFIALLFLFSLFSTFIILNPKIWIKIYQKIITTIRRKNEKIKSE</sequence>
<comment type="subcellular location">
    <subcellularLocation>
        <location evidence="1">Cell membrane</location>
        <topology evidence="1">Multi-pass membrane protein</topology>
    </subcellularLocation>
</comment>
<dbReference type="InterPro" id="IPR051393">
    <property type="entry name" value="ABC_transporter_permease"/>
</dbReference>
<keyword evidence="3" id="KW-1003">Cell membrane</keyword>
<dbReference type="SUPFAM" id="SSF161098">
    <property type="entry name" value="MetI-like"/>
    <property type="match status" value="1"/>
</dbReference>
<keyword evidence="2" id="KW-0813">Transport</keyword>
<evidence type="ECO:0000313" key="8">
    <source>
        <dbReference type="EMBL" id="CAT05017.1"/>
    </source>
</evidence>
<accession>C5J6C5</accession>
<dbReference type="AlphaFoldDB" id="C5J6C5"/>
<feature type="transmembrane region" description="Helical" evidence="7">
    <location>
        <begin position="58"/>
        <end position="78"/>
    </location>
</feature>
<dbReference type="PANTHER" id="PTHR30193">
    <property type="entry name" value="ABC TRANSPORTER PERMEASE PROTEIN"/>
    <property type="match status" value="1"/>
</dbReference>
<evidence type="ECO:0000256" key="2">
    <source>
        <dbReference type="ARBA" id="ARBA00022448"/>
    </source>
</evidence>
<dbReference type="Gene3D" id="1.10.3720.10">
    <property type="entry name" value="MetI-like"/>
    <property type="match status" value="1"/>
</dbReference>
<proteinExistence type="predicted"/>
<evidence type="ECO:0000256" key="7">
    <source>
        <dbReference type="SAM" id="Phobius"/>
    </source>
</evidence>
<dbReference type="GO" id="GO:0005886">
    <property type="term" value="C:plasma membrane"/>
    <property type="evidence" value="ECO:0007669"/>
    <property type="project" value="UniProtKB-SubCell"/>
</dbReference>
<dbReference type="KEGG" id="mco:MCJ_003260"/>
<evidence type="ECO:0000256" key="5">
    <source>
        <dbReference type="ARBA" id="ARBA00022989"/>
    </source>
</evidence>
<dbReference type="HOGENOM" id="CLU_908564_0_0_14"/>
<gene>
    <name evidence="8" type="ordered locus">MCJ_003260</name>
</gene>